<dbReference type="OrthoDB" id="9816400at2"/>
<keyword evidence="4" id="KW-1185">Reference proteome</keyword>
<dbReference type="InterPro" id="IPR056823">
    <property type="entry name" value="TEN-like_YD-shell"/>
</dbReference>
<keyword evidence="1" id="KW-0677">Repeat</keyword>
<dbReference type="Gene3D" id="2.180.10.10">
    <property type="entry name" value="RHS repeat-associated core"/>
    <property type="match status" value="1"/>
</dbReference>
<dbReference type="PANTHER" id="PTHR32305:SF15">
    <property type="entry name" value="PROTEIN RHSA-RELATED"/>
    <property type="match status" value="1"/>
</dbReference>
<dbReference type="eggNOG" id="COG3209">
    <property type="taxonomic scope" value="Bacteria"/>
</dbReference>
<sequence length="122" mass="13897">MQIKTPELAISYRHNALGNRVTKLINGQVVEQYLWKDLTRLLVVYDGQGNLKQRFEYTLGRTPTSFTQSGQRYFIQTDHLGSPRVITDNSGNIVKTISYDSYGNIIEDSNLNSKSRLALQVD</sequence>
<dbReference type="HOGENOM" id="CLU_164580_0_0_6"/>
<name>B3PHD5_CELJU</name>
<evidence type="ECO:0000256" key="1">
    <source>
        <dbReference type="ARBA" id="ARBA00022737"/>
    </source>
</evidence>
<gene>
    <name evidence="3" type="ordered locus">CJA_0332</name>
</gene>
<feature type="domain" description="Teneurin-like YD-shell" evidence="2">
    <location>
        <begin position="7"/>
        <end position="113"/>
    </location>
</feature>
<evidence type="ECO:0000313" key="4">
    <source>
        <dbReference type="Proteomes" id="UP000001036"/>
    </source>
</evidence>
<dbReference type="KEGG" id="cja:CJA_0332"/>
<protein>
    <recommendedName>
        <fullName evidence="2">Teneurin-like YD-shell domain-containing protein</fullName>
    </recommendedName>
</protein>
<proteinExistence type="predicted"/>
<reference evidence="3 4" key="1">
    <citation type="journal article" date="2008" name="J. Bacteriol.">
        <title>Insights into plant cell wall degradation from the genome sequence of the soil bacterium Cellvibrio japonicus.</title>
        <authorList>
            <person name="Deboy R.T."/>
            <person name="Mongodin E.F."/>
            <person name="Fouts D.E."/>
            <person name="Tailford L.E."/>
            <person name="Khouri H."/>
            <person name="Emerson J.B."/>
            <person name="Mohamoud Y."/>
            <person name="Watkins K."/>
            <person name="Henrissat B."/>
            <person name="Gilbert H.J."/>
            <person name="Nelson K.E."/>
        </authorList>
    </citation>
    <scope>NUCLEOTIDE SEQUENCE [LARGE SCALE GENOMIC DNA]</scope>
    <source>
        <strain evidence="3 4">Ueda107</strain>
    </source>
</reference>
<organism evidence="3 4">
    <name type="scientific">Cellvibrio japonicus (strain Ueda107)</name>
    <name type="common">Pseudomonas fluorescens subsp. cellulosa</name>
    <dbReference type="NCBI Taxonomy" id="498211"/>
    <lineage>
        <taxon>Bacteria</taxon>
        <taxon>Pseudomonadati</taxon>
        <taxon>Pseudomonadota</taxon>
        <taxon>Gammaproteobacteria</taxon>
        <taxon>Cellvibrionales</taxon>
        <taxon>Cellvibrionaceae</taxon>
        <taxon>Cellvibrio</taxon>
    </lineage>
</organism>
<evidence type="ECO:0000259" key="2">
    <source>
        <dbReference type="Pfam" id="PF25023"/>
    </source>
</evidence>
<dbReference type="STRING" id="498211.CJA_0332"/>
<dbReference type="EMBL" id="CP000934">
    <property type="protein sequence ID" value="ACE83662.1"/>
    <property type="molecule type" value="Genomic_DNA"/>
</dbReference>
<dbReference type="Pfam" id="PF25023">
    <property type="entry name" value="TEN_YD-shell"/>
    <property type="match status" value="1"/>
</dbReference>
<evidence type="ECO:0000313" key="3">
    <source>
        <dbReference type="EMBL" id="ACE83662.1"/>
    </source>
</evidence>
<accession>B3PHD5</accession>
<dbReference type="AlphaFoldDB" id="B3PHD5"/>
<dbReference type="PANTHER" id="PTHR32305">
    <property type="match status" value="1"/>
</dbReference>
<dbReference type="InterPro" id="IPR050708">
    <property type="entry name" value="T6SS_VgrG/RHS"/>
</dbReference>
<dbReference type="Proteomes" id="UP000001036">
    <property type="component" value="Chromosome"/>
</dbReference>